<evidence type="ECO:0000256" key="1">
    <source>
        <dbReference type="SAM" id="Coils"/>
    </source>
</evidence>
<evidence type="ECO:0000313" key="3">
    <source>
        <dbReference type="EMBL" id="GJT38104.1"/>
    </source>
</evidence>
<name>A0ABQ5DGI6_9ASTR</name>
<keyword evidence="4" id="KW-1185">Reference proteome</keyword>
<feature type="coiled-coil region" evidence="1">
    <location>
        <begin position="19"/>
        <end position="46"/>
    </location>
</feature>
<keyword evidence="1" id="KW-0175">Coiled coil</keyword>
<accession>A0ABQ5DGI6</accession>
<protein>
    <submittedName>
        <fullName evidence="3">Uncharacterized protein</fullName>
    </submittedName>
</protein>
<sequence length="167" mass="18937">MNHLHAVHSHGRDEGSLKLIELTNLVTKLSERIEVLKDDLKKTKQTYSSAFTKLILRIKQLESKVKTRKERKRARIVLSEDEEDDSSKQGRIDEDLNTYFAQDDEVVHDQDTAKGGQPEDSTAGITVSTAPINLSTTRETYSTAGRVVYGRRSKETRKDKRAQSNHA</sequence>
<proteinExistence type="predicted"/>
<gene>
    <name evidence="3" type="ORF">Tco_0937969</name>
</gene>
<evidence type="ECO:0000256" key="2">
    <source>
        <dbReference type="SAM" id="MobiDB-lite"/>
    </source>
</evidence>
<reference evidence="3" key="2">
    <citation type="submission" date="2022-01" db="EMBL/GenBank/DDBJ databases">
        <authorList>
            <person name="Yamashiro T."/>
            <person name="Shiraishi A."/>
            <person name="Satake H."/>
            <person name="Nakayama K."/>
        </authorList>
    </citation>
    <scope>NUCLEOTIDE SEQUENCE</scope>
</reference>
<evidence type="ECO:0000313" key="4">
    <source>
        <dbReference type="Proteomes" id="UP001151760"/>
    </source>
</evidence>
<organism evidence="3 4">
    <name type="scientific">Tanacetum coccineum</name>
    <dbReference type="NCBI Taxonomy" id="301880"/>
    <lineage>
        <taxon>Eukaryota</taxon>
        <taxon>Viridiplantae</taxon>
        <taxon>Streptophyta</taxon>
        <taxon>Embryophyta</taxon>
        <taxon>Tracheophyta</taxon>
        <taxon>Spermatophyta</taxon>
        <taxon>Magnoliopsida</taxon>
        <taxon>eudicotyledons</taxon>
        <taxon>Gunneridae</taxon>
        <taxon>Pentapetalae</taxon>
        <taxon>asterids</taxon>
        <taxon>campanulids</taxon>
        <taxon>Asterales</taxon>
        <taxon>Asteraceae</taxon>
        <taxon>Asteroideae</taxon>
        <taxon>Anthemideae</taxon>
        <taxon>Anthemidinae</taxon>
        <taxon>Tanacetum</taxon>
    </lineage>
</organism>
<feature type="compositionally biased region" description="Polar residues" evidence="2">
    <location>
        <begin position="119"/>
        <end position="143"/>
    </location>
</feature>
<feature type="region of interest" description="Disordered" evidence="2">
    <location>
        <begin position="67"/>
        <end position="167"/>
    </location>
</feature>
<feature type="compositionally biased region" description="Basic and acidic residues" evidence="2">
    <location>
        <begin position="152"/>
        <end position="167"/>
    </location>
</feature>
<comment type="caution">
    <text evidence="3">The sequence shown here is derived from an EMBL/GenBank/DDBJ whole genome shotgun (WGS) entry which is preliminary data.</text>
</comment>
<reference evidence="3" key="1">
    <citation type="journal article" date="2022" name="Int. J. Mol. Sci.">
        <title>Draft Genome of Tanacetum Coccineum: Genomic Comparison of Closely Related Tanacetum-Family Plants.</title>
        <authorList>
            <person name="Yamashiro T."/>
            <person name="Shiraishi A."/>
            <person name="Nakayama K."/>
            <person name="Satake H."/>
        </authorList>
    </citation>
    <scope>NUCLEOTIDE SEQUENCE</scope>
</reference>
<dbReference type="Proteomes" id="UP001151760">
    <property type="component" value="Unassembled WGS sequence"/>
</dbReference>
<dbReference type="EMBL" id="BQNB010015278">
    <property type="protein sequence ID" value="GJT38104.1"/>
    <property type="molecule type" value="Genomic_DNA"/>
</dbReference>